<dbReference type="GO" id="GO:0008757">
    <property type="term" value="F:S-adenosylmethionine-dependent methyltransferase activity"/>
    <property type="evidence" value="ECO:0007669"/>
    <property type="project" value="InterPro"/>
</dbReference>
<dbReference type="SUPFAM" id="SSF53335">
    <property type="entry name" value="S-adenosyl-L-methionine-dependent methyltransferases"/>
    <property type="match status" value="1"/>
</dbReference>
<dbReference type="Proteomes" id="UP000398389">
    <property type="component" value="Unassembled WGS sequence"/>
</dbReference>
<protein>
    <recommendedName>
        <fullName evidence="1">Methyltransferase type 11 domain-containing protein</fullName>
    </recommendedName>
</protein>
<dbReference type="RefSeq" id="XP_031853994.1">
    <property type="nucleotide sequence ID" value="XM_031998103.1"/>
</dbReference>
<evidence type="ECO:0000259" key="1">
    <source>
        <dbReference type="Pfam" id="PF08241"/>
    </source>
</evidence>
<dbReference type="Pfam" id="PF08241">
    <property type="entry name" value="Methyltransf_11"/>
    <property type="match status" value="1"/>
</dbReference>
<dbReference type="AlphaFoldDB" id="A0A5E8BP34"/>
<dbReference type="Gene3D" id="3.40.50.150">
    <property type="entry name" value="Vaccinia Virus protein VP39"/>
    <property type="match status" value="1"/>
</dbReference>
<dbReference type="EMBL" id="CABVLU010000003">
    <property type="protein sequence ID" value="VVT53063.1"/>
    <property type="molecule type" value="Genomic_DNA"/>
</dbReference>
<accession>A0A5E8BP34</accession>
<dbReference type="PANTHER" id="PTHR43861">
    <property type="entry name" value="TRANS-ACONITATE 2-METHYLTRANSFERASE-RELATED"/>
    <property type="match status" value="1"/>
</dbReference>
<evidence type="ECO:0000313" key="3">
    <source>
        <dbReference type="Proteomes" id="UP000398389"/>
    </source>
</evidence>
<reference evidence="2 3" key="1">
    <citation type="submission" date="2019-09" db="EMBL/GenBank/DDBJ databases">
        <authorList>
            <person name="Brejova B."/>
        </authorList>
    </citation>
    <scope>NUCLEOTIDE SEQUENCE [LARGE SCALE GENOMIC DNA]</scope>
</reference>
<dbReference type="InterPro" id="IPR029063">
    <property type="entry name" value="SAM-dependent_MTases_sf"/>
</dbReference>
<keyword evidence="3" id="KW-1185">Reference proteome</keyword>
<organism evidence="2 3">
    <name type="scientific">Magnusiomyces paraingens</name>
    <dbReference type="NCBI Taxonomy" id="2606893"/>
    <lineage>
        <taxon>Eukaryota</taxon>
        <taxon>Fungi</taxon>
        <taxon>Dikarya</taxon>
        <taxon>Ascomycota</taxon>
        <taxon>Saccharomycotina</taxon>
        <taxon>Dipodascomycetes</taxon>
        <taxon>Dipodascales</taxon>
        <taxon>Dipodascaceae</taxon>
        <taxon>Magnusiomyces</taxon>
    </lineage>
</organism>
<sequence length="304" mass="33318">MSAENIEANQEKFVGEHAQKYDNESSFQLGREISRKVLEYPNPSAPAAGSPEALEVAKAQSGSGAFDDTVSAFWDPRTTRVLDFACGTGIISAYLAAYSKQVVGVDIAKDMLDIFNAKVHNQGIPSDEVQGYLLNIFDDEDVAKGNKIVPGGLDNFDAAVTSLAYHHIDDIDQASRALFARLRSGGWVYVVDLSMGPGFKPSAEKDAVVPHHGGFAPETIGNSLRDAGFVDVKEKNIFAASLWATEEYISRFQKHHTTSLTGNDDETKDYKELHGMRIYDEKVEKGVTKYLVKKPMLLVVGKRP</sequence>
<dbReference type="InterPro" id="IPR013216">
    <property type="entry name" value="Methyltransf_11"/>
</dbReference>
<gene>
    <name evidence="2" type="ORF">SAPINGB_P003385</name>
</gene>
<name>A0A5E8BP34_9ASCO</name>
<dbReference type="GeneID" id="43582203"/>
<proteinExistence type="predicted"/>
<evidence type="ECO:0000313" key="2">
    <source>
        <dbReference type="EMBL" id="VVT53063.1"/>
    </source>
</evidence>
<feature type="domain" description="Methyltransferase type 11" evidence="1">
    <location>
        <begin position="82"/>
        <end position="190"/>
    </location>
</feature>
<dbReference type="CDD" id="cd02440">
    <property type="entry name" value="AdoMet_MTases"/>
    <property type="match status" value="1"/>
</dbReference>
<dbReference type="OrthoDB" id="3647at2759"/>